<keyword evidence="1" id="KW-0378">Hydrolase</keyword>
<dbReference type="AlphaFoldDB" id="A0AAN5I677"/>
<dbReference type="PANTHER" id="PTHR24139:SF34">
    <property type="entry name" value="85_88 KDA CALCIUM-INDEPENDENT PHOSPHOLIPASE A2"/>
    <property type="match status" value="1"/>
</dbReference>
<sequence>MKLGAVISLGCGKTLSSSLLFQKGAFFRFTPIFKKEVALDESNNATLINMIWETKVYMRKQINYVDILRKLILYGDYP</sequence>
<keyword evidence="3" id="KW-1185">Reference proteome</keyword>
<name>A0AAN5I677_9BILA</name>
<dbReference type="Proteomes" id="UP001328107">
    <property type="component" value="Unassembled WGS sequence"/>
</dbReference>
<organism evidence="2 3">
    <name type="scientific">Pristionchus mayeri</name>
    <dbReference type="NCBI Taxonomy" id="1317129"/>
    <lineage>
        <taxon>Eukaryota</taxon>
        <taxon>Metazoa</taxon>
        <taxon>Ecdysozoa</taxon>
        <taxon>Nematoda</taxon>
        <taxon>Chromadorea</taxon>
        <taxon>Rhabditida</taxon>
        <taxon>Rhabditina</taxon>
        <taxon>Diplogasteromorpha</taxon>
        <taxon>Diplogasteroidea</taxon>
        <taxon>Neodiplogasteridae</taxon>
        <taxon>Pristionchus</taxon>
    </lineage>
</organism>
<dbReference type="GO" id="GO:0052816">
    <property type="term" value="F:long-chain fatty acyl-CoA hydrolase activity"/>
    <property type="evidence" value="ECO:0007669"/>
    <property type="project" value="TreeGrafter"/>
</dbReference>
<evidence type="ECO:0000256" key="1">
    <source>
        <dbReference type="ARBA" id="ARBA00022801"/>
    </source>
</evidence>
<dbReference type="InterPro" id="IPR047148">
    <property type="entry name" value="PLPL9"/>
</dbReference>
<dbReference type="PANTHER" id="PTHR24139">
    <property type="entry name" value="CALCIUM-INDEPENDENT PHOSPHOLIPASE A2"/>
    <property type="match status" value="1"/>
</dbReference>
<dbReference type="EMBL" id="BTRK01000005">
    <property type="protein sequence ID" value="GMR52845.1"/>
    <property type="molecule type" value="Genomic_DNA"/>
</dbReference>
<evidence type="ECO:0000313" key="3">
    <source>
        <dbReference type="Proteomes" id="UP001328107"/>
    </source>
</evidence>
<dbReference type="GO" id="GO:2000304">
    <property type="term" value="P:positive regulation of ceramide biosynthetic process"/>
    <property type="evidence" value="ECO:0007669"/>
    <property type="project" value="TreeGrafter"/>
</dbReference>
<dbReference type="GO" id="GO:0047499">
    <property type="term" value="F:calcium-independent phospholipase A2 activity"/>
    <property type="evidence" value="ECO:0007669"/>
    <property type="project" value="InterPro"/>
</dbReference>
<protein>
    <submittedName>
        <fullName evidence="2">Uncharacterized protein</fullName>
    </submittedName>
</protein>
<gene>
    <name evidence="2" type="ORF">PMAYCL1PPCAC_23040</name>
</gene>
<feature type="non-terminal residue" evidence="2">
    <location>
        <position position="78"/>
    </location>
</feature>
<reference evidence="3" key="1">
    <citation type="submission" date="2022-10" db="EMBL/GenBank/DDBJ databases">
        <title>Genome assembly of Pristionchus species.</title>
        <authorList>
            <person name="Yoshida K."/>
            <person name="Sommer R.J."/>
        </authorList>
    </citation>
    <scope>NUCLEOTIDE SEQUENCE [LARGE SCALE GENOMIC DNA]</scope>
    <source>
        <strain evidence="3">RS5460</strain>
    </source>
</reference>
<dbReference type="GO" id="GO:0005739">
    <property type="term" value="C:mitochondrion"/>
    <property type="evidence" value="ECO:0007669"/>
    <property type="project" value="TreeGrafter"/>
</dbReference>
<accession>A0AAN5I677</accession>
<comment type="caution">
    <text evidence="2">The sequence shown here is derived from an EMBL/GenBank/DDBJ whole genome shotgun (WGS) entry which is preliminary data.</text>
</comment>
<evidence type="ECO:0000313" key="2">
    <source>
        <dbReference type="EMBL" id="GMR52845.1"/>
    </source>
</evidence>
<proteinExistence type="predicted"/>